<sequence length="81" mass="9118">MSVNQLKDIGHGFMVVYNGSSKARNGVGVFVSQHFRDSIAKVQRFDDRLMKVVVTTAEQRLHFFSTYAPQTGCCDQTKDAF</sequence>
<gene>
    <name evidence="1" type="primary">Acey_s0120.g887</name>
    <name evidence="1" type="ORF">Y032_0120g887</name>
</gene>
<dbReference type="OrthoDB" id="418748at2759"/>
<proteinExistence type="predicted"/>
<organism evidence="1 2">
    <name type="scientific">Ancylostoma ceylanicum</name>
    <dbReference type="NCBI Taxonomy" id="53326"/>
    <lineage>
        <taxon>Eukaryota</taxon>
        <taxon>Metazoa</taxon>
        <taxon>Ecdysozoa</taxon>
        <taxon>Nematoda</taxon>
        <taxon>Chromadorea</taxon>
        <taxon>Rhabditida</taxon>
        <taxon>Rhabditina</taxon>
        <taxon>Rhabditomorpha</taxon>
        <taxon>Strongyloidea</taxon>
        <taxon>Ancylostomatidae</taxon>
        <taxon>Ancylostomatinae</taxon>
        <taxon>Ancylostoma</taxon>
    </lineage>
</organism>
<accession>A0A016T9Q4</accession>
<evidence type="ECO:0000313" key="1">
    <source>
        <dbReference type="EMBL" id="EYB99688.1"/>
    </source>
</evidence>
<reference evidence="2" key="1">
    <citation type="journal article" date="2015" name="Nat. Genet.">
        <title>The genome and transcriptome of the zoonotic hookworm Ancylostoma ceylanicum identify infection-specific gene families.</title>
        <authorList>
            <person name="Schwarz E.M."/>
            <person name="Hu Y."/>
            <person name="Antoshechkin I."/>
            <person name="Miller M.M."/>
            <person name="Sternberg P.W."/>
            <person name="Aroian R.V."/>
        </authorList>
    </citation>
    <scope>NUCLEOTIDE SEQUENCE</scope>
    <source>
        <strain evidence="2">HY135</strain>
    </source>
</reference>
<comment type="caution">
    <text evidence="1">The sequence shown here is derived from an EMBL/GenBank/DDBJ whole genome shotgun (WGS) entry which is preliminary data.</text>
</comment>
<dbReference type="Proteomes" id="UP000024635">
    <property type="component" value="Unassembled WGS sequence"/>
</dbReference>
<evidence type="ECO:0000313" key="2">
    <source>
        <dbReference type="Proteomes" id="UP000024635"/>
    </source>
</evidence>
<protein>
    <submittedName>
        <fullName evidence="1">Uncharacterized protein</fullName>
    </submittedName>
</protein>
<dbReference type="EMBL" id="JARK01001456">
    <property type="protein sequence ID" value="EYB99688.1"/>
    <property type="molecule type" value="Genomic_DNA"/>
</dbReference>
<keyword evidence="2" id="KW-1185">Reference proteome</keyword>
<name>A0A016T9Q4_9BILA</name>
<dbReference type="STRING" id="53326.A0A016T9Q4"/>
<dbReference type="AlphaFoldDB" id="A0A016T9Q4"/>